<evidence type="ECO:0000256" key="2">
    <source>
        <dbReference type="ARBA" id="ARBA00006859"/>
    </source>
</evidence>
<comment type="caution">
    <text evidence="10">The sequence shown here is derived from an EMBL/GenBank/DDBJ whole genome shotgun (WGS) entry which is preliminary data.</text>
</comment>
<feature type="transmembrane region" description="Helical" evidence="9">
    <location>
        <begin position="416"/>
        <end position="438"/>
    </location>
</feature>
<dbReference type="STRING" id="1835702.A0A1F5L5X6"/>
<feature type="transmembrane region" description="Helical" evidence="9">
    <location>
        <begin position="252"/>
        <end position="268"/>
    </location>
</feature>
<dbReference type="GO" id="GO:0042500">
    <property type="term" value="F:aspartic endopeptidase activity, intramembrane cleaving"/>
    <property type="evidence" value="ECO:0007669"/>
    <property type="project" value="InterPro"/>
</dbReference>
<evidence type="ECO:0000256" key="8">
    <source>
        <dbReference type="SAM" id="MobiDB-lite"/>
    </source>
</evidence>
<evidence type="ECO:0000256" key="6">
    <source>
        <dbReference type="ARBA" id="ARBA00022989"/>
    </source>
</evidence>
<feature type="transmembrane region" description="Helical" evidence="9">
    <location>
        <begin position="117"/>
        <end position="134"/>
    </location>
</feature>
<dbReference type="PANTHER" id="PTHR12174:SF23">
    <property type="entry name" value="MINOR HISTOCOMPATIBILITY ANTIGEN H13"/>
    <property type="match status" value="1"/>
</dbReference>
<accession>A0A1F5L5X6</accession>
<feature type="transmembrane region" description="Helical" evidence="9">
    <location>
        <begin position="280"/>
        <end position="304"/>
    </location>
</feature>
<feature type="compositionally biased region" description="Basic and acidic residues" evidence="8">
    <location>
        <begin position="482"/>
        <end position="493"/>
    </location>
</feature>
<dbReference type="GO" id="GO:0033619">
    <property type="term" value="P:membrane protein proteolysis"/>
    <property type="evidence" value="ECO:0007669"/>
    <property type="project" value="TreeGrafter"/>
</dbReference>
<feature type="compositionally biased region" description="Basic and acidic residues" evidence="8">
    <location>
        <begin position="527"/>
        <end position="546"/>
    </location>
</feature>
<dbReference type="Proteomes" id="UP000177622">
    <property type="component" value="Unassembled WGS sequence"/>
</dbReference>
<feature type="region of interest" description="Disordered" evidence="8">
    <location>
        <begin position="510"/>
        <end position="607"/>
    </location>
</feature>
<feature type="transmembrane region" description="Helical" evidence="9">
    <location>
        <begin position="444"/>
        <end position="462"/>
    </location>
</feature>
<dbReference type="OrthoDB" id="29661at2759"/>
<dbReference type="PANTHER" id="PTHR12174">
    <property type="entry name" value="SIGNAL PEPTIDE PEPTIDASE"/>
    <property type="match status" value="1"/>
</dbReference>
<evidence type="ECO:0000313" key="10">
    <source>
        <dbReference type="EMBL" id="OGE48624.1"/>
    </source>
</evidence>
<name>A0A1F5L5X6_PENAI</name>
<sequence>MSDVSPVAELLGQALYHYERLRPLFPTYGHLIVSALFPIWIGSHASLTRPSSAAKPPKKDTNEVEDTEDEVGPGPLQKMEGLGPSDALMLPVTAGLTLSGLYLVIKWLEDPAILNKVLSFYFSQMGLFFAFTFLKDVLLMIRSFVFPRRYRQGGQLWKVAQSERKFIASGSTSVKSPSVRYSPLAGIWGLIPLPGMVATLIWKCRNASYQRLQVRAQVRGLFNFKCPIGLIDVLSALLALSAVGYFAFVAKLWWLTNFLGFCFCYGTLQVMSPSTFWTGTLILGALFFYDIYFVFFTPLMVTVATKLDVPIKLLFPRPPNANDDPSTTQLAMLGLGDIVVPGMVMGLALRFDLFLYYQRKGAQKAQTEGSDLAAVKPEYQSPTGAWGERFWAPSPKPENPEFQPPYYDARTFPKTYFKASVVGYVSGMVTTLLAMQYSNHAQPALLYLVPGVLTSLWGTALVRGEINTMWHFSDEEEVEVDEEKKEEAKEESSTKSQKSLFMRLFSGEIDAPASKDGSSQSKKTDKKKTDDSKPKKARKDEKDQKSLDLISFSVSIPRKSTSETKDTSSETLEDEEDKVTQVYLNADGDNEPPLKRRRRSVKKPASE</sequence>
<feature type="region of interest" description="Disordered" evidence="8">
    <location>
        <begin position="475"/>
        <end position="497"/>
    </location>
</feature>
<evidence type="ECO:0000256" key="9">
    <source>
        <dbReference type="SAM" id="Phobius"/>
    </source>
</evidence>
<dbReference type="GO" id="GO:0006465">
    <property type="term" value="P:signal peptide processing"/>
    <property type="evidence" value="ECO:0007669"/>
    <property type="project" value="TreeGrafter"/>
</dbReference>
<protein>
    <recommendedName>
        <fullName evidence="12">Signal peptide peptidase</fullName>
    </recommendedName>
</protein>
<dbReference type="AlphaFoldDB" id="A0A1F5L5X6"/>
<feature type="region of interest" description="Disordered" evidence="8">
    <location>
        <begin position="47"/>
        <end position="77"/>
    </location>
</feature>
<comment type="similarity">
    <text evidence="2">Belongs to the peptidase A22B family.</text>
</comment>
<feature type="transmembrane region" description="Helical" evidence="9">
    <location>
        <begin position="87"/>
        <end position="105"/>
    </location>
</feature>
<dbReference type="EMBL" id="LXJU01000027">
    <property type="protein sequence ID" value="OGE48624.1"/>
    <property type="molecule type" value="Genomic_DNA"/>
</dbReference>
<evidence type="ECO:0000256" key="7">
    <source>
        <dbReference type="ARBA" id="ARBA00023136"/>
    </source>
</evidence>
<keyword evidence="5" id="KW-0256">Endoplasmic reticulum</keyword>
<evidence type="ECO:0000256" key="3">
    <source>
        <dbReference type="ARBA" id="ARBA00022692"/>
    </source>
</evidence>
<feature type="transmembrane region" description="Helical" evidence="9">
    <location>
        <begin position="21"/>
        <end position="41"/>
    </location>
</feature>
<comment type="subcellular location">
    <subcellularLocation>
        <location evidence="1">Endoplasmic reticulum membrane</location>
        <topology evidence="1">Multi-pass membrane protein</topology>
    </subcellularLocation>
</comment>
<feature type="transmembrane region" description="Helical" evidence="9">
    <location>
        <begin position="222"/>
        <end position="246"/>
    </location>
</feature>
<keyword evidence="6 9" id="KW-1133">Transmembrane helix</keyword>
<feature type="compositionally biased region" description="Basic residues" evidence="8">
    <location>
        <begin position="595"/>
        <end position="607"/>
    </location>
</feature>
<feature type="transmembrane region" description="Helical" evidence="9">
    <location>
        <begin position="181"/>
        <end position="202"/>
    </location>
</feature>
<gene>
    <name evidence="10" type="ORF">PENARI_c027G01738</name>
</gene>
<dbReference type="SMART" id="SM00730">
    <property type="entry name" value="PSN"/>
    <property type="match status" value="1"/>
</dbReference>
<organism evidence="10 11">
    <name type="scientific">Penicillium arizonense</name>
    <dbReference type="NCBI Taxonomy" id="1835702"/>
    <lineage>
        <taxon>Eukaryota</taxon>
        <taxon>Fungi</taxon>
        <taxon>Dikarya</taxon>
        <taxon>Ascomycota</taxon>
        <taxon>Pezizomycotina</taxon>
        <taxon>Eurotiomycetes</taxon>
        <taxon>Eurotiomycetidae</taxon>
        <taxon>Eurotiales</taxon>
        <taxon>Aspergillaceae</taxon>
        <taxon>Penicillium</taxon>
    </lineage>
</organism>
<dbReference type="Pfam" id="PF04258">
    <property type="entry name" value="Peptidase_A22B"/>
    <property type="match status" value="1"/>
</dbReference>
<evidence type="ECO:0000256" key="4">
    <source>
        <dbReference type="ARBA" id="ARBA00022801"/>
    </source>
</evidence>
<keyword evidence="4" id="KW-0378">Hydrolase</keyword>
<evidence type="ECO:0008006" key="12">
    <source>
        <dbReference type="Google" id="ProtNLM"/>
    </source>
</evidence>
<dbReference type="RefSeq" id="XP_022484079.1">
    <property type="nucleotide sequence ID" value="XM_022636039.1"/>
</dbReference>
<feature type="transmembrane region" description="Helical" evidence="9">
    <location>
        <begin position="338"/>
        <end position="357"/>
    </location>
</feature>
<dbReference type="GO" id="GO:0098554">
    <property type="term" value="C:cytoplasmic side of endoplasmic reticulum membrane"/>
    <property type="evidence" value="ECO:0007669"/>
    <property type="project" value="TreeGrafter"/>
</dbReference>
<reference evidence="10 11" key="1">
    <citation type="journal article" date="2016" name="Sci. Rep.">
        <title>Penicillium arizonense, a new, genome sequenced fungal species, reveals a high chemical diversity in secreted metabolites.</title>
        <authorList>
            <person name="Grijseels S."/>
            <person name="Nielsen J.C."/>
            <person name="Randelovic M."/>
            <person name="Nielsen J."/>
            <person name="Nielsen K.F."/>
            <person name="Workman M."/>
            <person name="Frisvad J.C."/>
        </authorList>
    </citation>
    <scope>NUCLEOTIDE SEQUENCE [LARGE SCALE GENOMIC DNA]</scope>
    <source>
        <strain evidence="10 11">CBS 141311</strain>
    </source>
</reference>
<proteinExistence type="inferred from homology"/>
<dbReference type="GO" id="GO:0098553">
    <property type="term" value="C:lumenal side of endoplasmic reticulum membrane"/>
    <property type="evidence" value="ECO:0007669"/>
    <property type="project" value="TreeGrafter"/>
</dbReference>
<evidence type="ECO:0000313" key="11">
    <source>
        <dbReference type="Proteomes" id="UP000177622"/>
    </source>
</evidence>
<evidence type="ECO:0000256" key="5">
    <source>
        <dbReference type="ARBA" id="ARBA00022824"/>
    </source>
</evidence>
<keyword evidence="11" id="KW-1185">Reference proteome</keyword>
<keyword evidence="7 9" id="KW-0472">Membrane</keyword>
<evidence type="ECO:0000256" key="1">
    <source>
        <dbReference type="ARBA" id="ARBA00004477"/>
    </source>
</evidence>
<dbReference type="GeneID" id="34580773"/>
<dbReference type="InterPro" id="IPR006639">
    <property type="entry name" value="Preselin/SPP"/>
</dbReference>
<dbReference type="InterPro" id="IPR007369">
    <property type="entry name" value="Peptidase_A22B_SPP"/>
</dbReference>
<keyword evidence="3 9" id="KW-0812">Transmembrane</keyword>